<gene>
    <name evidence="1" type="ORF">GCM10010430_49720</name>
</gene>
<dbReference type="SUPFAM" id="SSF140453">
    <property type="entry name" value="EsxAB dimer-like"/>
    <property type="match status" value="1"/>
</dbReference>
<dbReference type="InterPro" id="IPR036689">
    <property type="entry name" value="ESAT-6-like_sf"/>
</dbReference>
<organism evidence="1 2">
    <name type="scientific">Kitasatospora cystarginea</name>
    <dbReference type="NCBI Taxonomy" id="58350"/>
    <lineage>
        <taxon>Bacteria</taxon>
        <taxon>Bacillati</taxon>
        <taxon>Actinomycetota</taxon>
        <taxon>Actinomycetes</taxon>
        <taxon>Kitasatosporales</taxon>
        <taxon>Streptomycetaceae</taxon>
        <taxon>Kitasatospora</taxon>
    </lineage>
</organism>
<protein>
    <recommendedName>
        <fullName evidence="3">WXG100 family type VII secretion target</fullName>
    </recommendedName>
</protein>
<dbReference type="Proteomes" id="UP001500305">
    <property type="component" value="Unassembled WGS sequence"/>
</dbReference>
<proteinExistence type="predicted"/>
<name>A0ABP5REZ8_9ACTN</name>
<evidence type="ECO:0000313" key="2">
    <source>
        <dbReference type="Proteomes" id="UP001500305"/>
    </source>
</evidence>
<reference evidence="2" key="1">
    <citation type="journal article" date="2019" name="Int. J. Syst. Evol. Microbiol.">
        <title>The Global Catalogue of Microorganisms (GCM) 10K type strain sequencing project: providing services to taxonomists for standard genome sequencing and annotation.</title>
        <authorList>
            <consortium name="The Broad Institute Genomics Platform"/>
            <consortium name="The Broad Institute Genome Sequencing Center for Infectious Disease"/>
            <person name="Wu L."/>
            <person name="Ma J."/>
        </authorList>
    </citation>
    <scope>NUCLEOTIDE SEQUENCE [LARGE SCALE GENOMIC DNA]</scope>
    <source>
        <strain evidence="2">JCM 7356</strain>
    </source>
</reference>
<dbReference type="EMBL" id="BAAATR010000024">
    <property type="protein sequence ID" value="GAA2259692.1"/>
    <property type="molecule type" value="Genomic_DNA"/>
</dbReference>
<evidence type="ECO:0000313" key="1">
    <source>
        <dbReference type="EMBL" id="GAA2259692.1"/>
    </source>
</evidence>
<accession>A0ABP5REZ8</accession>
<comment type="caution">
    <text evidence="1">The sequence shown here is derived from an EMBL/GenBank/DDBJ whole genome shotgun (WGS) entry which is preliminary data.</text>
</comment>
<dbReference type="Gene3D" id="1.10.287.1060">
    <property type="entry name" value="ESAT-6-like"/>
    <property type="match status" value="1"/>
</dbReference>
<keyword evidence="2" id="KW-1185">Reference proteome</keyword>
<sequence>MNDIHVLTDTLRQSANGLQNTAEQIGPAAGHWLDNSFTAADTLAGWESGPALKSCADAWQAHMKYVVDQLHTYAEQLRNSAHSYDTAEEEATRRLGAALADLHSTEH</sequence>
<dbReference type="InterPro" id="IPR022536">
    <property type="entry name" value="EspC"/>
</dbReference>
<evidence type="ECO:0008006" key="3">
    <source>
        <dbReference type="Google" id="ProtNLM"/>
    </source>
</evidence>
<dbReference type="RefSeq" id="WP_344638729.1">
    <property type="nucleotide sequence ID" value="NZ_BAAATR010000024.1"/>
</dbReference>
<dbReference type="Pfam" id="PF10824">
    <property type="entry name" value="T7SS_ESX_EspC"/>
    <property type="match status" value="1"/>
</dbReference>